<name>A0A1G8UWU0_9RHOB</name>
<accession>A0A1G8UWU0</accession>
<feature type="signal peptide" evidence="1">
    <location>
        <begin position="1"/>
        <end position="20"/>
    </location>
</feature>
<feature type="chain" id="PRO_5011489765" description="YARHG domain-containing protein" evidence="1">
    <location>
        <begin position="21"/>
        <end position="162"/>
    </location>
</feature>
<evidence type="ECO:0000313" key="3">
    <source>
        <dbReference type="Proteomes" id="UP000199093"/>
    </source>
</evidence>
<dbReference type="STRING" id="555512.SAMN04487993_10555"/>
<dbReference type="RefSeq" id="WP_089852529.1">
    <property type="nucleotide sequence ID" value="NZ_FNEJ01000055.1"/>
</dbReference>
<evidence type="ECO:0000256" key="1">
    <source>
        <dbReference type="SAM" id="SignalP"/>
    </source>
</evidence>
<keyword evidence="3" id="KW-1185">Reference proteome</keyword>
<organism evidence="2 3">
    <name type="scientific">Salipiger marinus</name>
    <dbReference type="NCBI Taxonomy" id="555512"/>
    <lineage>
        <taxon>Bacteria</taxon>
        <taxon>Pseudomonadati</taxon>
        <taxon>Pseudomonadota</taxon>
        <taxon>Alphaproteobacteria</taxon>
        <taxon>Rhodobacterales</taxon>
        <taxon>Roseobacteraceae</taxon>
        <taxon>Salipiger</taxon>
    </lineage>
</organism>
<dbReference type="OrthoDB" id="7722501at2"/>
<dbReference type="Proteomes" id="UP000199093">
    <property type="component" value="Unassembled WGS sequence"/>
</dbReference>
<keyword evidence="1" id="KW-0732">Signal</keyword>
<proteinExistence type="predicted"/>
<dbReference type="AlphaFoldDB" id="A0A1G8UWU0"/>
<sequence length="162" mass="18294">MNTSLKALAVFIALAGSAWAEDLQDLPDDTLLGEVVTATENGEEERLLDLMREVQARGLLMFPKPQTCTFSYPDTEFFGNEIFRGAVRWGFGTDLRELAMSQGFCGCIYDLGSLDAFTQERIGKPAQDATTSDFSVFRKYRRSDWSDVNERYQNFQLERCGS</sequence>
<reference evidence="2 3" key="1">
    <citation type="submission" date="2016-10" db="EMBL/GenBank/DDBJ databases">
        <authorList>
            <person name="de Groot N.N."/>
        </authorList>
    </citation>
    <scope>NUCLEOTIDE SEQUENCE [LARGE SCALE GENOMIC DNA]</scope>
    <source>
        <strain evidence="2 3">DSM 26424</strain>
    </source>
</reference>
<gene>
    <name evidence="2" type="ORF">SAMN04487993_10555</name>
</gene>
<evidence type="ECO:0008006" key="4">
    <source>
        <dbReference type="Google" id="ProtNLM"/>
    </source>
</evidence>
<evidence type="ECO:0000313" key="2">
    <source>
        <dbReference type="EMBL" id="SDJ58336.1"/>
    </source>
</evidence>
<dbReference type="EMBL" id="FNEJ01000055">
    <property type="protein sequence ID" value="SDJ58336.1"/>
    <property type="molecule type" value="Genomic_DNA"/>
</dbReference>
<protein>
    <recommendedName>
        <fullName evidence="4">YARHG domain-containing protein</fullName>
    </recommendedName>
</protein>